<keyword evidence="2" id="KW-0238">DNA-binding</keyword>
<organism evidence="5 6">
    <name type="scientific">Alloalcanivorax xenomutans</name>
    <dbReference type="NCBI Taxonomy" id="1094342"/>
    <lineage>
        <taxon>Bacteria</taxon>
        <taxon>Pseudomonadati</taxon>
        <taxon>Pseudomonadota</taxon>
        <taxon>Gammaproteobacteria</taxon>
        <taxon>Oceanospirillales</taxon>
        <taxon>Alcanivoracaceae</taxon>
        <taxon>Alloalcanivorax</taxon>
    </lineage>
</organism>
<dbReference type="PANTHER" id="PTHR30204:SF92">
    <property type="entry name" value="HTH-TYPE TRANSCRIPTIONAL REGULATOR ZNTR"/>
    <property type="match status" value="1"/>
</dbReference>
<evidence type="ECO:0000313" key="6">
    <source>
        <dbReference type="Proteomes" id="UP001107961"/>
    </source>
</evidence>
<dbReference type="PROSITE" id="PS00552">
    <property type="entry name" value="HTH_MERR_1"/>
    <property type="match status" value="1"/>
</dbReference>
<dbReference type="Proteomes" id="UP001107961">
    <property type="component" value="Unassembled WGS sequence"/>
</dbReference>
<keyword evidence="6" id="KW-1185">Reference proteome</keyword>
<evidence type="ECO:0000256" key="1">
    <source>
        <dbReference type="ARBA" id="ARBA00023015"/>
    </source>
</evidence>
<comment type="caution">
    <text evidence="5">The sequence shown here is derived from an EMBL/GenBank/DDBJ whole genome shotgun (WGS) entry which is preliminary data.</text>
</comment>
<evidence type="ECO:0000256" key="2">
    <source>
        <dbReference type="ARBA" id="ARBA00023125"/>
    </source>
</evidence>
<dbReference type="Pfam" id="PF09278">
    <property type="entry name" value="MerR-DNA-bind"/>
    <property type="match status" value="1"/>
</dbReference>
<dbReference type="PROSITE" id="PS50937">
    <property type="entry name" value="HTH_MERR_2"/>
    <property type="match status" value="1"/>
</dbReference>
<dbReference type="PANTHER" id="PTHR30204">
    <property type="entry name" value="REDOX-CYCLING DRUG-SENSING TRANSCRIPTIONAL ACTIVATOR SOXR"/>
    <property type="match status" value="1"/>
</dbReference>
<dbReference type="AlphaFoldDB" id="A0A9Q3ZE56"/>
<dbReference type="GO" id="GO:0003700">
    <property type="term" value="F:DNA-binding transcription factor activity"/>
    <property type="evidence" value="ECO:0007669"/>
    <property type="project" value="InterPro"/>
</dbReference>
<dbReference type="GeneID" id="94688553"/>
<feature type="domain" description="HTH merR-type" evidence="4">
    <location>
        <begin position="1"/>
        <end position="70"/>
    </location>
</feature>
<dbReference type="CDD" id="cd04785">
    <property type="entry name" value="HTH_CadR-PbrR-like"/>
    <property type="match status" value="1"/>
</dbReference>
<keyword evidence="1" id="KW-0805">Transcription regulation</keyword>
<dbReference type="EMBL" id="JAJVKT010000005">
    <property type="protein sequence ID" value="MCE7508186.1"/>
    <property type="molecule type" value="Genomic_DNA"/>
</dbReference>
<dbReference type="GO" id="GO:0003677">
    <property type="term" value="F:DNA binding"/>
    <property type="evidence" value="ECO:0007669"/>
    <property type="project" value="UniProtKB-KW"/>
</dbReference>
<name>A0A9Q3ZE56_9GAMM</name>
<dbReference type="Gene3D" id="1.10.1660.10">
    <property type="match status" value="1"/>
</dbReference>
<dbReference type="InterPro" id="IPR015358">
    <property type="entry name" value="Tscrpt_reg_MerR_DNA-bd"/>
</dbReference>
<gene>
    <name evidence="5" type="ORF">LZG35_06015</name>
</gene>
<dbReference type="SUPFAM" id="SSF46955">
    <property type="entry name" value="Putative DNA-binding domain"/>
    <property type="match status" value="1"/>
</dbReference>
<keyword evidence="3" id="KW-0804">Transcription</keyword>
<reference evidence="5" key="1">
    <citation type="submission" date="2022-01" db="EMBL/GenBank/DDBJ databases">
        <authorList>
            <person name="Karlyshev A.V."/>
            <person name="Jaspars M."/>
        </authorList>
    </citation>
    <scope>NUCLEOTIDE SEQUENCE</scope>
    <source>
        <strain evidence="5">AGSA3-2</strain>
    </source>
</reference>
<dbReference type="KEGG" id="axe:P40_19820"/>
<proteinExistence type="predicted"/>
<dbReference type="InterPro" id="IPR009061">
    <property type="entry name" value="DNA-bd_dom_put_sf"/>
</dbReference>
<dbReference type="InterPro" id="IPR000551">
    <property type="entry name" value="MerR-type_HTH_dom"/>
</dbReference>
<dbReference type="InterPro" id="IPR047057">
    <property type="entry name" value="MerR_fam"/>
</dbReference>
<sequence>MFSIGDLARDTGCKAETIRYYEQIGLMPAPARSAGNQRRYTQRHRDRLHFIRHARSLGFTIDDIRELLSLSDDEHRDCSAVDALARRHRDAVTARIESLMTLRRELDRMIGECGGGEVGQCRIIEVLRDHRLCESGHPLA</sequence>
<dbReference type="PRINTS" id="PR00040">
    <property type="entry name" value="HTHMERR"/>
</dbReference>
<evidence type="ECO:0000256" key="3">
    <source>
        <dbReference type="ARBA" id="ARBA00023163"/>
    </source>
</evidence>
<dbReference type="SMART" id="SM00422">
    <property type="entry name" value="HTH_MERR"/>
    <property type="match status" value="1"/>
</dbReference>
<evidence type="ECO:0000313" key="5">
    <source>
        <dbReference type="EMBL" id="MCE7508186.1"/>
    </source>
</evidence>
<dbReference type="RefSeq" id="WP_022994859.1">
    <property type="nucleotide sequence ID" value="NZ_CBDDTQ010000006.1"/>
</dbReference>
<dbReference type="Pfam" id="PF00376">
    <property type="entry name" value="MerR"/>
    <property type="match status" value="1"/>
</dbReference>
<accession>A0A9Q3ZE56</accession>
<protein>
    <submittedName>
        <fullName evidence="5">Helix-turn-helix domain-containing protein</fullName>
    </submittedName>
</protein>
<evidence type="ECO:0000259" key="4">
    <source>
        <dbReference type="PROSITE" id="PS50937"/>
    </source>
</evidence>